<dbReference type="GO" id="GO:0004674">
    <property type="term" value="F:protein serine/threonine kinase activity"/>
    <property type="evidence" value="ECO:0007669"/>
    <property type="project" value="UniProtKB-KW"/>
</dbReference>
<proteinExistence type="inferred from homology"/>
<accession>A0A915YVA1</accession>
<dbReference type="VEuPathDB" id="FungiDB:RhiirFUN_022134"/>
<dbReference type="AlphaFoldDB" id="A0A915YVA1"/>
<keyword evidence="5" id="KW-0418">Kinase</keyword>
<evidence type="ECO:0000256" key="2">
    <source>
        <dbReference type="ARBA" id="ARBA00022527"/>
    </source>
</evidence>
<evidence type="ECO:0000256" key="7">
    <source>
        <dbReference type="PROSITE-ProRule" id="PRU10141"/>
    </source>
</evidence>
<evidence type="ECO:0000256" key="6">
    <source>
        <dbReference type="ARBA" id="ARBA00022840"/>
    </source>
</evidence>
<dbReference type="CDD" id="cd00180">
    <property type="entry name" value="PKc"/>
    <property type="match status" value="1"/>
</dbReference>
<dbReference type="GO" id="GO:0005524">
    <property type="term" value="F:ATP binding"/>
    <property type="evidence" value="ECO:0007669"/>
    <property type="project" value="UniProtKB-UniRule"/>
</dbReference>
<evidence type="ECO:0000256" key="1">
    <source>
        <dbReference type="ARBA" id="ARBA00005843"/>
    </source>
</evidence>
<feature type="domain" description="Protein kinase" evidence="8">
    <location>
        <begin position="39"/>
        <end position="294"/>
    </location>
</feature>
<dbReference type="Proteomes" id="UP000684084">
    <property type="component" value="Unassembled WGS sequence"/>
</dbReference>
<dbReference type="InterPro" id="IPR000719">
    <property type="entry name" value="Prot_kinase_dom"/>
</dbReference>
<evidence type="ECO:0000256" key="4">
    <source>
        <dbReference type="ARBA" id="ARBA00022741"/>
    </source>
</evidence>
<feature type="binding site" evidence="7">
    <location>
        <position position="68"/>
    </location>
    <ligand>
        <name>ATP</name>
        <dbReference type="ChEBI" id="CHEBI:30616"/>
    </ligand>
</feature>
<name>A0A915YVA1_9GLOM</name>
<evidence type="ECO:0000313" key="10">
    <source>
        <dbReference type="Proteomes" id="UP000684084"/>
    </source>
</evidence>
<evidence type="ECO:0000256" key="5">
    <source>
        <dbReference type="ARBA" id="ARBA00022777"/>
    </source>
</evidence>
<dbReference type="Pfam" id="PF07714">
    <property type="entry name" value="PK_Tyr_Ser-Thr"/>
    <property type="match status" value="1"/>
</dbReference>
<keyword evidence="3" id="KW-0808">Transferase</keyword>
<dbReference type="PANTHER" id="PTHR46485">
    <property type="entry name" value="LIM DOMAIN KINASE 1"/>
    <property type="match status" value="1"/>
</dbReference>
<keyword evidence="4 7" id="KW-0547">Nucleotide-binding</keyword>
<evidence type="ECO:0000256" key="3">
    <source>
        <dbReference type="ARBA" id="ARBA00022679"/>
    </source>
</evidence>
<dbReference type="PROSITE" id="PS00107">
    <property type="entry name" value="PROTEIN_KINASE_ATP"/>
    <property type="match status" value="1"/>
</dbReference>
<dbReference type="InterPro" id="IPR001245">
    <property type="entry name" value="Ser-Thr/Tyr_kinase_cat_dom"/>
</dbReference>
<comment type="similarity">
    <text evidence="1">Belongs to the protein kinase superfamily. TKL Ser/Thr protein kinase family.</text>
</comment>
<dbReference type="OrthoDB" id="10261027at2759"/>
<dbReference type="InterPro" id="IPR050940">
    <property type="entry name" value="Actin_reg-Ser/Thr_kinase"/>
</dbReference>
<dbReference type="InterPro" id="IPR017441">
    <property type="entry name" value="Protein_kinase_ATP_BS"/>
</dbReference>
<protein>
    <recommendedName>
        <fullName evidence="8">Protein kinase domain-containing protein</fullName>
    </recommendedName>
</protein>
<dbReference type="PANTHER" id="PTHR46485:SF5">
    <property type="entry name" value="CENTER DIVIDER, ISOFORM A"/>
    <property type="match status" value="1"/>
</dbReference>
<reference evidence="9" key="1">
    <citation type="submission" date="2020-05" db="EMBL/GenBank/DDBJ databases">
        <authorList>
            <person name="Rincon C."/>
            <person name="Sanders R I."/>
            <person name="Robbins C."/>
            <person name="Chaturvedi A."/>
        </authorList>
    </citation>
    <scope>NUCLEOTIDE SEQUENCE</scope>
    <source>
        <strain evidence="9">CHB12</strain>
    </source>
</reference>
<evidence type="ECO:0000259" key="8">
    <source>
        <dbReference type="PROSITE" id="PS50011"/>
    </source>
</evidence>
<keyword evidence="2" id="KW-0723">Serine/threonine-protein kinase</keyword>
<organism evidence="9 10">
    <name type="scientific">Rhizophagus irregularis</name>
    <dbReference type="NCBI Taxonomy" id="588596"/>
    <lineage>
        <taxon>Eukaryota</taxon>
        <taxon>Fungi</taxon>
        <taxon>Fungi incertae sedis</taxon>
        <taxon>Mucoromycota</taxon>
        <taxon>Glomeromycotina</taxon>
        <taxon>Glomeromycetes</taxon>
        <taxon>Glomerales</taxon>
        <taxon>Glomeraceae</taxon>
        <taxon>Rhizophagus</taxon>
    </lineage>
</organism>
<comment type="caution">
    <text evidence="9">The sequence shown here is derived from an EMBL/GenBank/DDBJ whole genome shotgun (WGS) entry which is preliminary data.</text>
</comment>
<sequence length="294" mass="34476">MSETTVPIAITGGSYNEYINWIEEAIDKKHIRYYEYENFNNIEEIGSGKFGIVYRATWKNSHNYLALKSFFNLNNITIKEIVNELKLQREVDFHENIIHFFGLTRENQNDNSKKYWLVMEYANNGTLQEYLEKYFNTLTWNDKFNMALQLAHAVLCLHDEGIMHRDLHSRNVLVNQNTIKLADLGLSKRIDEANNSRLEFGLRETPVPGTPNTYLDLYTECWNGEPDNRPNINQIVAKLKELKYNLTNDDFRAFELYQHAANLGDSEAQYNLASMYENGEVNETYINKHTLYQV</sequence>
<gene>
    <name evidence="9" type="ORF">CHRIB12_LOCUS4213</name>
</gene>
<keyword evidence="6 7" id="KW-0067">ATP-binding</keyword>
<evidence type="ECO:0000313" key="9">
    <source>
        <dbReference type="EMBL" id="CAB5346451.1"/>
    </source>
</evidence>
<dbReference type="PROSITE" id="PS50011">
    <property type="entry name" value="PROTEIN_KINASE_DOM"/>
    <property type="match status" value="1"/>
</dbReference>
<dbReference type="EMBL" id="CAGKOT010000006">
    <property type="protein sequence ID" value="CAB5346451.1"/>
    <property type="molecule type" value="Genomic_DNA"/>
</dbReference>